<dbReference type="OrthoDB" id="8185227at2759"/>
<sequence>MDFAKYPGYKPDIMTRRAAMLRGEGLNNKLLFSHHKSDHTENLVSWYDQHYNKKERPVSDQLPEFRHWDGNRLAWEPEASDHPIRGQPTNFGLRESMKKKWEKEEAQAGLGDYNTTYGTSFKDLPANSLVTTHYSPPKALSTRMHPANQINKDLSLRTVNVIQTPEQVIIPTGSRLASKEGSKSAIPDVSI</sequence>
<evidence type="ECO:0000256" key="7">
    <source>
        <dbReference type="ARBA" id="ARBA00035003"/>
    </source>
</evidence>
<gene>
    <name evidence="9" type="ORF">BSL78_12040</name>
</gene>
<proteinExistence type="predicted"/>
<evidence type="ECO:0000256" key="5">
    <source>
        <dbReference type="ARBA" id="ARBA00023212"/>
    </source>
</evidence>
<keyword evidence="6" id="KW-0966">Cell projection</keyword>
<keyword evidence="5" id="KW-0206">Cytoskeleton</keyword>
<comment type="function">
    <text evidence="7">Microtubule inner protein (MIP) part of the dynein-decorated doublet microtubules (DMTs) in cilia axoneme, which is required for motile cilia beating.</text>
</comment>
<dbReference type="InterPro" id="IPR054709">
    <property type="entry name" value="CFAP107"/>
</dbReference>
<dbReference type="AlphaFoldDB" id="A0A2G8KT29"/>
<evidence type="ECO:0000313" key="10">
    <source>
        <dbReference type="Proteomes" id="UP000230750"/>
    </source>
</evidence>
<comment type="caution">
    <text evidence="9">The sequence shown here is derived from an EMBL/GenBank/DDBJ whole genome shotgun (WGS) entry which is preliminary data.</text>
</comment>
<keyword evidence="3" id="KW-0282">Flagellum</keyword>
<evidence type="ECO:0000313" key="9">
    <source>
        <dbReference type="EMBL" id="PIK51090.1"/>
    </source>
</evidence>
<dbReference type="InterPro" id="IPR037662">
    <property type="entry name" value="CFAP68/107"/>
</dbReference>
<keyword evidence="2" id="KW-0963">Cytoplasm</keyword>
<name>A0A2G8KT29_STIJA</name>
<keyword evidence="4" id="KW-0969">Cilium</keyword>
<keyword evidence="10" id="KW-1185">Reference proteome</keyword>
<dbReference type="GO" id="GO:0030317">
    <property type="term" value="P:flagellated sperm motility"/>
    <property type="evidence" value="ECO:0007669"/>
    <property type="project" value="InterPro"/>
</dbReference>
<dbReference type="Proteomes" id="UP000230750">
    <property type="component" value="Unassembled WGS sequence"/>
</dbReference>
<evidence type="ECO:0000256" key="8">
    <source>
        <dbReference type="ARBA" id="ARBA00046435"/>
    </source>
</evidence>
<dbReference type="GO" id="GO:0005879">
    <property type="term" value="C:axonemal microtubule"/>
    <property type="evidence" value="ECO:0007669"/>
    <property type="project" value="TreeGrafter"/>
</dbReference>
<comment type="subcellular location">
    <subcellularLocation>
        <location evidence="1">Cytoplasm</location>
        <location evidence="1">Cytoskeleton</location>
        <location evidence="1">Flagellum axoneme</location>
    </subcellularLocation>
</comment>
<dbReference type="Pfam" id="PF22595">
    <property type="entry name" value="CFAP107"/>
    <property type="match status" value="1"/>
</dbReference>
<evidence type="ECO:0000256" key="3">
    <source>
        <dbReference type="ARBA" id="ARBA00022846"/>
    </source>
</evidence>
<protein>
    <submittedName>
        <fullName evidence="9">Uncharacterized protein</fullName>
    </submittedName>
</protein>
<dbReference type="PANTHER" id="PTHR31180">
    <property type="entry name" value="CILIA- AND FLAGELLA-ASSOCIATED PROTEIN 107-RELATED"/>
    <property type="match status" value="1"/>
</dbReference>
<dbReference type="STRING" id="307972.A0A2G8KT29"/>
<evidence type="ECO:0000256" key="1">
    <source>
        <dbReference type="ARBA" id="ARBA00004611"/>
    </source>
</evidence>
<comment type="subunit">
    <text evidence="8">Microtubule inner protein component of sperm flagellar doublet microtubules.</text>
</comment>
<dbReference type="PANTHER" id="PTHR31180:SF2">
    <property type="entry name" value="CILIA- AND FLAGELLA-ASSOCIATED PROTEIN 107"/>
    <property type="match status" value="1"/>
</dbReference>
<evidence type="ECO:0000256" key="4">
    <source>
        <dbReference type="ARBA" id="ARBA00023069"/>
    </source>
</evidence>
<reference evidence="9 10" key="1">
    <citation type="journal article" date="2017" name="PLoS Biol.">
        <title>The sea cucumber genome provides insights into morphological evolution and visceral regeneration.</title>
        <authorList>
            <person name="Zhang X."/>
            <person name="Sun L."/>
            <person name="Yuan J."/>
            <person name="Sun Y."/>
            <person name="Gao Y."/>
            <person name="Zhang L."/>
            <person name="Li S."/>
            <person name="Dai H."/>
            <person name="Hamel J.F."/>
            <person name="Liu C."/>
            <person name="Yu Y."/>
            <person name="Liu S."/>
            <person name="Lin W."/>
            <person name="Guo K."/>
            <person name="Jin S."/>
            <person name="Xu P."/>
            <person name="Storey K.B."/>
            <person name="Huan P."/>
            <person name="Zhang T."/>
            <person name="Zhou Y."/>
            <person name="Zhang J."/>
            <person name="Lin C."/>
            <person name="Li X."/>
            <person name="Xing L."/>
            <person name="Huo D."/>
            <person name="Sun M."/>
            <person name="Wang L."/>
            <person name="Mercier A."/>
            <person name="Li F."/>
            <person name="Yang H."/>
            <person name="Xiang J."/>
        </authorList>
    </citation>
    <scope>NUCLEOTIDE SEQUENCE [LARGE SCALE GENOMIC DNA]</scope>
    <source>
        <strain evidence="9">Shaxun</strain>
        <tissue evidence="9">Muscle</tissue>
    </source>
</reference>
<organism evidence="9 10">
    <name type="scientific">Stichopus japonicus</name>
    <name type="common">Sea cucumber</name>
    <dbReference type="NCBI Taxonomy" id="307972"/>
    <lineage>
        <taxon>Eukaryota</taxon>
        <taxon>Metazoa</taxon>
        <taxon>Echinodermata</taxon>
        <taxon>Eleutherozoa</taxon>
        <taxon>Echinozoa</taxon>
        <taxon>Holothuroidea</taxon>
        <taxon>Aspidochirotacea</taxon>
        <taxon>Aspidochirotida</taxon>
        <taxon>Stichopodidae</taxon>
        <taxon>Apostichopus</taxon>
    </lineage>
</organism>
<evidence type="ECO:0000256" key="2">
    <source>
        <dbReference type="ARBA" id="ARBA00022490"/>
    </source>
</evidence>
<dbReference type="EMBL" id="MRZV01000391">
    <property type="protein sequence ID" value="PIK51090.1"/>
    <property type="molecule type" value="Genomic_DNA"/>
</dbReference>
<accession>A0A2G8KT29</accession>
<evidence type="ECO:0000256" key="6">
    <source>
        <dbReference type="ARBA" id="ARBA00023273"/>
    </source>
</evidence>